<name>A0AAV4RTX1_CAEEX</name>
<evidence type="ECO:0000313" key="2">
    <source>
        <dbReference type="Proteomes" id="UP001054945"/>
    </source>
</evidence>
<dbReference type="Proteomes" id="UP001054945">
    <property type="component" value="Unassembled WGS sequence"/>
</dbReference>
<protein>
    <submittedName>
        <fullName evidence="1">Uncharacterized protein</fullName>
    </submittedName>
</protein>
<keyword evidence="2" id="KW-1185">Reference proteome</keyword>
<proteinExistence type="predicted"/>
<sequence length="84" mass="9566">MIPICDIGFVDHCHFAFYGKWHCSSGDIPICPSRPPVGLYNGRHYLPNDSLPRTFEPMDGRFETYPSSAFPTMDTTVWRVSVVK</sequence>
<accession>A0AAV4RTX1</accession>
<reference evidence="1 2" key="1">
    <citation type="submission" date="2021-06" db="EMBL/GenBank/DDBJ databases">
        <title>Caerostris extrusa draft genome.</title>
        <authorList>
            <person name="Kono N."/>
            <person name="Arakawa K."/>
        </authorList>
    </citation>
    <scope>NUCLEOTIDE SEQUENCE [LARGE SCALE GENOMIC DNA]</scope>
</reference>
<dbReference type="AlphaFoldDB" id="A0AAV4RTX1"/>
<gene>
    <name evidence="1" type="ORF">CEXT_782841</name>
</gene>
<dbReference type="EMBL" id="BPLR01008460">
    <property type="protein sequence ID" value="GIY24880.1"/>
    <property type="molecule type" value="Genomic_DNA"/>
</dbReference>
<comment type="caution">
    <text evidence="1">The sequence shown here is derived from an EMBL/GenBank/DDBJ whole genome shotgun (WGS) entry which is preliminary data.</text>
</comment>
<organism evidence="1 2">
    <name type="scientific">Caerostris extrusa</name>
    <name type="common">Bark spider</name>
    <name type="synonym">Caerostris bankana</name>
    <dbReference type="NCBI Taxonomy" id="172846"/>
    <lineage>
        <taxon>Eukaryota</taxon>
        <taxon>Metazoa</taxon>
        <taxon>Ecdysozoa</taxon>
        <taxon>Arthropoda</taxon>
        <taxon>Chelicerata</taxon>
        <taxon>Arachnida</taxon>
        <taxon>Araneae</taxon>
        <taxon>Araneomorphae</taxon>
        <taxon>Entelegynae</taxon>
        <taxon>Araneoidea</taxon>
        <taxon>Araneidae</taxon>
        <taxon>Caerostris</taxon>
    </lineage>
</organism>
<evidence type="ECO:0000313" key="1">
    <source>
        <dbReference type="EMBL" id="GIY24880.1"/>
    </source>
</evidence>